<reference evidence="2 3" key="1">
    <citation type="journal article" date="2016" name="Nat. Commun.">
        <title>Thousands of microbial genomes shed light on interconnected biogeochemical processes in an aquifer system.</title>
        <authorList>
            <person name="Anantharaman K."/>
            <person name="Brown C.T."/>
            <person name="Hug L.A."/>
            <person name="Sharon I."/>
            <person name="Castelle C.J."/>
            <person name="Probst A.J."/>
            <person name="Thomas B.C."/>
            <person name="Singh A."/>
            <person name="Wilkins M.J."/>
            <person name="Karaoz U."/>
            <person name="Brodie E.L."/>
            <person name="Williams K.H."/>
            <person name="Hubbard S.S."/>
            <person name="Banfield J.F."/>
        </authorList>
    </citation>
    <scope>NUCLEOTIDE SEQUENCE [LARGE SCALE GENOMIC DNA]</scope>
</reference>
<feature type="transmembrane region" description="Helical" evidence="1">
    <location>
        <begin position="390"/>
        <end position="409"/>
    </location>
</feature>
<feature type="transmembrane region" description="Helical" evidence="1">
    <location>
        <begin position="175"/>
        <end position="192"/>
    </location>
</feature>
<evidence type="ECO:0000313" key="3">
    <source>
        <dbReference type="Proteomes" id="UP000177396"/>
    </source>
</evidence>
<evidence type="ECO:0008006" key="4">
    <source>
        <dbReference type="Google" id="ProtNLM"/>
    </source>
</evidence>
<feature type="transmembrane region" description="Helical" evidence="1">
    <location>
        <begin position="288"/>
        <end position="305"/>
    </location>
</feature>
<gene>
    <name evidence="2" type="ORF">A2153_02190</name>
</gene>
<feature type="transmembrane region" description="Helical" evidence="1">
    <location>
        <begin position="311"/>
        <end position="331"/>
    </location>
</feature>
<dbReference type="Proteomes" id="UP000177396">
    <property type="component" value="Unassembled WGS sequence"/>
</dbReference>
<dbReference type="EMBL" id="MFJB01000035">
    <property type="protein sequence ID" value="OGG00078.1"/>
    <property type="molecule type" value="Genomic_DNA"/>
</dbReference>
<feature type="transmembrane region" description="Helical" evidence="1">
    <location>
        <begin position="12"/>
        <end position="31"/>
    </location>
</feature>
<comment type="caution">
    <text evidence="2">The sequence shown here is derived from an EMBL/GenBank/DDBJ whole genome shotgun (WGS) entry which is preliminary data.</text>
</comment>
<name>A0A1F5YIQ2_9BACT</name>
<feature type="transmembrane region" description="Helical" evidence="1">
    <location>
        <begin position="521"/>
        <end position="543"/>
    </location>
</feature>
<dbReference type="PROSITE" id="PS51257">
    <property type="entry name" value="PROKAR_LIPOPROTEIN"/>
    <property type="match status" value="1"/>
</dbReference>
<protein>
    <recommendedName>
        <fullName evidence="4">Glycosyltransferase RgtA/B/C/D-like domain-containing protein</fullName>
    </recommendedName>
</protein>
<feature type="transmembrane region" description="Helical" evidence="1">
    <location>
        <begin position="136"/>
        <end position="155"/>
    </location>
</feature>
<organism evidence="2 3">
    <name type="scientific">Candidatus Gottesmanbacteria bacterium RBG_16_38_7b</name>
    <dbReference type="NCBI Taxonomy" id="1798372"/>
    <lineage>
        <taxon>Bacteria</taxon>
        <taxon>Candidatus Gottesmaniibacteriota</taxon>
    </lineage>
</organism>
<feature type="transmembrane region" description="Helical" evidence="1">
    <location>
        <begin position="473"/>
        <end position="490"/>
    </location>
</feature>
<sequence>MPKISSNSYSPHYLIFFFSSCISIILFLLLIKTIPFPVTTTVSVDILPFYKPYILPQSEKIITYFLAIIFIPTTIVLQFLVYVKLFNCSCLRWMNLFPLHSLFFNILLITVTGFIILKSFSQLSVYSDIFLPDNSIFHPAFILFFFLGIIFISYLYYFPFSKKNFLYLHNNSQKINLFLSILAILLIIITLFDRTMDDKNVFIERTFQYVHSAVFIGPVHDILNGKVILVNTDSQYGILINYLPALIFKLVSPFMSLSFTSFFYLMIVYGIIYYIIAFILLKYRFHSPLWALIGLVTLFSLHFYLSLDRYIRPMVFPIRYLLDMPFFLILFSYSKGKTIKKSLVISIYLALAILYNYETGISLSVAFVFYEFLESCRYSPNLKTALKKSVITIIVLLSALLLTGSGYSIYAKYITGSFPDWSRALFYIRIFGLGFIASNSSLIGFYLFPLAIYLIFLTKILYSLFQKIYSDNFSWNGALTAYGLLIYIYYIERSYVLNVPVLSIPAIILGIILFKELYSKYRLFCPYLALGSFIVFSFIFYAYRFTNNYKFEYWKGDLSQSEAIYNKINDSAKTINYYQPSDKAVAVLSYVDTLLLLKAGKTNSLPYSATQNIFTASQVDNILKNIKTASPRYLFADFDPWLEINIYPSVFEYIHDNYRLVESIGIINVWEKNI</sequence>
<accession>A0A1F5YIQ2</accession>
<feature type="transmembrane region" description="Helical" evidence="1">
    <location>
        <begin position="496"/>
        <end position="514"/>
    </location>
</feature>
<feature type="transmembrane region" description="Helical" evidence="1">
    <location>
        <begin position="61"/>
        <end position="83"/>
    </location>
</feature>
<feature type="transmembrane region" description="Helical" evidence="1">
    <location>
        <begin position="343"/>
        <end position="370"/>
    </location>
</feature>
<evidence type="ECO:0000313" key="2">
    <source>
        <dbReference type="EMBL" id="OGG00078.1"/>
    </source>
</evidence>
<feature type="transmembrane region" description="Helical" evidence="1">
    <location>
        <begin position="262"/>
        <end position="281"/>
    </location>
</feature>
<proteinExistence type="predicted"/>
<keyword evidence="1" id="KW-1133">Transmembrane helix</keyword>
<feature type="transmembrane region" description="Helical" evidence="1">
    <location>
        <begin position="95"/>
        <end position="116"/>
    </location>
</feature>
<keyword evidence="1" id="KW-0812">Transmembrane</keyword>
<evidence type="ECO:0000256" key="1">
    <source>
        <dbReference type="SAM" id="Phobius"/>
    </source>
</evidence>
<keyword evidence="1" id="KW-0472">Membrane</keyword>
<dbReference type="AlphaFoldDB" id="A0A1F5YIQ2"/>